<dbReference type="AlphaFoldDB" id="A0A7S0Z5U9"/>
<sequence length="217" mass="25242">MLRYRSKQRPGKALAQSAVAFSHRQRIIIFFFGYFSTLRWSHSATFILDQLGGRWREACLKLMCCKAKFLGKVIIDALTKGTPVTTGMFSHLSFRCDKSKATYYNQPVSSRVFKISQGDICFFEQYLTRLPQRNVSFVLVTHGHNHHGSSADLNTTASKCFRKILDDDRINAYLLSLPREQRAPSDRRRWVRTRATRTAQRTKRMKETNENELFCPY</sequence>
<evidence type="ECO:0000313" key="1">
    <source>
        <dbReference type="EMBL" id="CAD8811169.1"/>
    </source>
</evidence>
<dbReference type="EMBL" id="HBFO01003279">
    <property type="protein sequence ID" value="CAD8811169.1"/>
    <property type="molecule type" value="Transcribed_RNA"/>
</dbReference>
<proteinExistence type="predicted"/>
<organism evidence="1">
    <name type="scientific">Ostreococcus mediterraneus</name>
    <dbReference type="NCBI Taxonomy" id="1486918"/>
    <lineage>
        <taxon>Eukaryota</taxon>
        <taxon>Viridiplantae</taxon>
        <taxon>Chlorophyta</taxon>
        <taxon>Mamiellophyceae</taxon>
        <taxon>Mamiellales</taxon>
        <taxon>Bathycoccaceae</taxon>
        <taxon>Ostreococcus</taxon>
    </lineage>
</organism>
<name>A0A7S0Z5U9_9CHLO</name>
<protein>
    <submittedName>
        <fullName evidence="1">Uncharacterized protein</fullName>
    </submittedName>
</protein>
<reference evidence="1" key="1">
    <citation type="submission" date="2021-01" db="EMBL/GenBank/DDBJ databases">
        <authorList>
            <person name="Corre E."/>
            <person name="Pelletier E."/>
            <person name="Niang G."/>
            <person name="Scheremetjew M."/>
            <person name="Finn R."/>
            <person name="Kale V."/>
            <person name="Holt S."/>
            <person name="Cochrane G."/>
            <person name="Meng A."/>
            <person name="Brown T."/>
            <person name="Cohen L."/>
        </authorList>
    </citation>
    <scope>NUCLEOTIDE SEQUENCE</scope>
    <source>
        <strain evidence="1">Clade-D-RCC1621</strain>
    </source>
</reference>
<accession>A0A7S0Z5U9</accession>
<gene>
    <name evidence="1" type="ORF">OMED0930_LOCUS2263</name>
</gene>